<sequence length="72" mass="8186">MPLSKEIPPDHKPCNTLSKFPYMFASAAPNQDEECTMTIKVAFVGHFSCETMHTNKVSRAIIHQHARSWVKL</sequence>
<dbReference type="EMBL" id="JAYMYQ010000002">
    <property type="protein sequence ID" value="KAK7349801.1"/>
    <property type="molecule type" value="Genomic_DNA"/>
</dbReference>
<dbReference type="AlphaFoldDB" id="A0AAN9M8G2"/>
<proteinExistence type="predicted"/>
<evidence type="ECO:0000313" key="2">
    <source>
        <dbReference type="Proteomes" id="UP001367508"/>
    </source>
</evidence>
<keyword evidence="2" id="KW-1185">Reference proteome</keyword>
<evidence type="ECO:0000313" key="1">
    <source>
        <dbReference type="EMBL" id="KAK7349801.1"/>
    </source>
</evidence>
<dbReference type="Proteomes" id="UP001367508">
    <property type="component" value="Unassembled WGS sequence"/>
</dbReference>
<gene>
    <name evidence="1" type="ORF">VNO77_07496</name>
</gene>
<protein>
    <submittedName>
        <fullName evidence="1">Uncharacterized protein</fullName>
    </submittedName>
</protein>
<organism evidence="1 2">
    <name type="scientific">Canavalia gladiata</name>
    <name type="common">Sword bean</name>
    <name type="synonym">Dolichos gladiatus</name>
    <dbReference type="NCBI Taxonomy" id="3824"/>
    <lineage>
        <taxon>Eukaryota</taxon>
        <taxon>Viridiplantae</taxon>
        <taxon>Streptophyta</taxon>
        <taxon>Embryophyta</taxon>
        <taxon>Tracheophyta</taxon>
        <taxon>Spermatophyta</taxon>
        <taxon>Magnoliopsida</taxon>
        <taxon>eudicotyledons</taxon>
        <taxon>Gunneridae</taxon>
        <taxon>Pentapetalae</taxon>
        <taxon>rosids</taxon>
        <taxon>fabids</taxon>
        <taxon>Fabales</taxon>
        <taxon>Fabaceae</taxon>
        <taxon>Papilionoideae</taxon>
        <taxon>50 kb inversion clade</taxon>
        <taxon>NPAAA clade</taxon>
        <taxon>indigoferoid/millettioid clade</taxon>
        <taxon>Phaseoleae</taxon>
        <taxon>Canavalia</taxon>
    </lineage>
</organism>
<reference evidence="1 2" key="1">
    <citation type="submission" date="2024-01" db="EMBL/GenBank/DDBJ databases">
        <title>The genomes of 5 underutilized Papilionoideae crops provide insights into root nodulation and disease resistanc.</title>
        <authorList>
            <person name="Jiang F."/>
        </authorList>
    </citation>
    <scope>NUCLEOTIDE SEQUENCE [LARGE SCALE GENOMIC DNA]</scope>
    <source>
        <strain evidence="1">LVBAO_FW01</strain>
        <tissue evidence="1">Leaves</tissue>
    </source>
</reference>
<name>A0AAN9M8G2_CANGL</name>
<accession>A0AAN9M8G2</accession>
<comment type="caution">
    <text evidence="1">The sequence shown here is derived from an EMBL/GenBank/DDBJ whole genome shotgun (WGS) entry which is preliminary data.</text>
</comment>